<feature type="compositionally biased region" description="Basic and acidic residues" evidence="1">
    <location>
        <begin position="75"/>
        <end position="85"/>
    </location>
</feature>
<dbReference type="EMBL" id="FOYS01000001">
    <property type="protein sequence ID" value="SFR36829.1"/>
    <property type="molecule type" value="Genomic_DNA"/>
</dbReference>
<dbReference type="OrthoDB" id="318633at2157"/>
<dbReference type="InterPro" id="IPR025234">
    <property type="entry name" value="YjzH-like"/>
</dbReference>
<keyword evidence="3" id="KW-1185">Reference proteome</keyword>
<organism evidence="2 3">
    <name type="scientific">Halogeometricum limi</name>
    <dbReference type="NCBI Taxonomy" id="555875"/>
    <lineage>
        <taxon>Archaea</taxon>
        <taxon>Methanobacteriati</taxon>
        <taxon>Methanobacteriota</taxon>
        <taxon>Stenosarchaea group</taxon>
        <taxon>Halobacteria</taxon>
        <taxon>Halobacteriales</taxon>
        <taxon>Haloferacaceae</taxon>
        <taxon>Halogeometricum</taxon>
    </lineage>
</organism>
<sequence>MVTDDRTERWEYEVIRPPRGETKKEAEDPKSVLNELAADGWRLVETVDYTGGGTKYFVFERPVRTGDDAPGEANGDTRADEEGEW</sequence>
<reference evidence="3" key="1">
    <citation type="submission" date="2016-10" db="EMBL/GenBank/DDBJ databases">
        <authorList>
            <person name="Varghese N."/>
            <person name="Submissions S."/>
        </authorList>
    </citation>
    <scope>NUCLEOTIDE SEQUENCE [LARGE SCALE GENOMIC DNA]</scope>
    <source>
        <strain evidence="3">CGMCC 1.8711</strain>
    </source>
</reference>
<feature type="region of interest" description="Disordered" evidence="1">
    <location>
        <begin position="63"/>
        <end position="85"/>
    </location>
</feature>
<evidence type="ECO:0000313" key="2">
    <source>
        <dbReference type="EMBL" id="SFR36829.1"/>
    </source>
</evidence>
<dbReference type="Proteomes" id="UP000243250">
    <property type="component" value="Unassembled WGS sequence"/>
</dbReference>
<dbReference type="RefSeq" id="WP_089876979.1">
    <property type="nucleotide sequence ID" value="NZ_FOYS01000001.1"/>
</dbReference>
<gene>
    <name evidence="2" type="ORF">SAMN04488124_0822</name>
</gene>
<dbReference type="STRING" id="555875.SAMN04488124_0822"/>
<evidence type="ECO:0000256" key="1">
    <source>
        <dbReference type="SAM" id="MobiDB-lite"/>
    </source>
</evidence>
<proteinExistence type="predicted"/>
<protein>
    <recommendedName>
        <fullName evidence="4">DUF4177 domain-containing protein</fullName>
    </recommendedName>
</protein>
<dbReference type="Pfam" id="PF13783">
    <property type="entry name" value="DUF4177"/>
    <property type="match status" value="1"/>
</dbReference>
<evidence type="ECO:0008006" key="4">
    <source>
        <dbReference type="Google" id="ProtNLM"/>
    </source>
</evidence>
<accession>A0A1I6G3S2</accession>
<name>A0A1I6G3S2_9EURY</name>
<dbReference type="AlphaFoldDB" id="A0A1I6G3S2"/>
<evidence type="ECO:0000313" key="3">
    <source>
        <dbReference type="Proteomes" id="UP000243250"/>
    </source>
</evidence>